<organism evidence="9 10">
    <name type="scientific">Metasolibacillus meyeri</name>
    <dbReference type="NCBI Taxonomy" id="1071052"/>
    <lineage>
        <taxon>Bacteria</taxon>
        <taxon>Bacillati</taxon>
        <taxon>Bacillota</taxon>
        <taxon>Bacilli</taxon>
        <taxon>Bacillales</taxon>
        <taxon>Caryophanaceae</taxon>
        <taxon>Metasolibacillus</taxon>
    </lineage>
</organism>
<comment type="subcellular location">
    <subcellularLocation>
        <location evidence="1">Membrane</location>
        <topology evidence="1">Multi-pass membrane protein</topology>
    </subcellularLocation>
</comment>
<dbReference type="EMBL" id="JARSFG010000026">
    <property type="protein sequence ID" value="MEC1180307.1"/>
    <property type="molecule type" value="Genomic_DNA"/>
</dbReference>
<evidence type="ECO:0000256" key="3">
    <source>
        <dbReference type="ARBA" id="ARBA00022448"/>
    </source>
</evidence>
<evidence type="ECO:0000256" key="4">
    <source>
        <dbReference type="ARBA" id="ARBA00022544"/>
    </source>
</evidence>
<evidence type="ECO:0000313" key="10">
    <source>
        <dbReference type="Proteomes" id="UP001344888"/>
    </source>
</evidence>
<keyword evidence="10" id="KW-1185">Reference proteome</keyword>
<accession>A0AAW9NRG4</accession>
<feature type="transmembrane region" description="Helical" evidence="8">
    <location>
        <begin position="119"/>
        <end position="138"/>
    </location>
</feature>
<feature type="transmembrane region" description="Helical" evidence="8">
    <location>
        <begin position="338"/>
        <end position="357"/>
    </location>
</feature>
<feature type="transmembrane region" description="Helical" evidence="8">
    <location>
        <begin position="77"/>
        <end position="99"/>
    </location>
</feature>
<evidence type="ECO:0000256" key="6">
    <source>
        <dbReference type="ARBA" id="ARBA00022989"/>
    </source>
</evidence>
<dbReference type="RefSeq" id="WP_326124887.1">
    <property type="nucleotide sequence ID" value="NZ_JARSFG010000026.1"/>
</dbReference>
<feature type="transmembrane region" description="Helical" evidence="8">
    <location>
        <begin position="12"/>
        <end position="34"/>
    </location>
</feature>
<evidence type="ECO:0000256" key="2">
    <source>
        <dbReference type="ARBA" id="ARBA00007998"/>
    </source>
</evidence>
<evidence type="ECO:0000256" key="1">
    <source>
        <dbReference type="ARBA" id="ARBA00004141"/>
    </source>
</evidence>
<dbReference type="Proteomes" id="UP001344888">
    <property type="component" value="Unassembled WGS sequence"/>
</dbReference>
<feature type="transmembrane region" description="Helical" evidence="8">
    <location>
        <begin position="40"/>
        <end position="65"/>
    </location>
</feature>
<dbReference type="GO" id="GO:0016020">
    <property type="term" value="C:membrane"/>
    <property type="evidence" value="ECO:0007669"/>
    <property type="project" value="UniProtKB-SubCell"/>
</dbReference>
<evidence type="ECO:0000313" key="9">
    <source>
        <dbReference type="EMBL" id="MEC1180307.1"/>
    </source>
</evidence>
<feature type="transmembrane region" description="Helical" evidence="8">
    <location>
        <begin position="308"/>
        <end position="326"/>
    </location>
</feature>
<feature type="transmembrane region" description="Helical" evidence="8">
    <location>
        <begin position="145"/>
        <end position="163"/>
    </location>
</feature>
<protein>
    <submittedName>
        <fullName evidence="9">Endospore germination permease</fullName>
    </submittedName>
</protein>
<comment type="caution">
    <text evidence="9">The sequence shown here is derived from an EMBL/GenBank/DDBJ whole genome shotgun (WGS) entry which is preliminary data.</text>
</comment>
<evidence type="ECO:0000256" key="5">
    <source>
        <dbReference type="ARBA" id="ARBA00022692"/>
    </source>
</evidence>
<dbReference type="Gene3D" id="1.20.1740.10">
    <property type="entry name" value="Amino acid/polyamine transporter I"/>
    <property type="match status" value="1"/>
</dbReference>
<sequence>MNSKQIISTRQFTIITFLYSIGTSILIIPAYLANLAKQDAWIAATIGVLLSLLLVMLFVTLANAFPQHSFIEIIVKVLGKWFGSFIAILFILFSLINSGELLYYIGAFMQIEIMPETPTIAFVLLFAFIIIMASYLGLETFARSAEIFFPMFLLLFFFFIIFITPDIQFENVQPVLDTAPRPFIASILYFMSIFSFPTIMLLMIFPYTVNKNKSAQKGFYLGLLLGGVVLILIIALCILVLGAINTTSQNYPTYTLAQRISIGDFFQRIEVIITFMWIITIYIRTFIYFYTALIGLQQVFHIKDEKPLILPLSLLLIGISQIIHPNGTHSYIYNKGVWLPYSATFSILLPILLLLIAKIRRLK</sequence>
<keyword evidence="4" id="KW-0309">Germination</keyword>
<name>A0AAW9NRG4_9BACL</name>
<reference evidence="9 10" key="1">
    <citation type="submission" date="2023-03" db="EMBL/GenBank/DDBJ databases">
        <title>Bacillus Genome Sequencing.</title>
        <authorList>
            <person name="Dunlap C."/>
        </authorList>
    </citation>
    <scope>NUCLEOTIDE SEQUENCE [LARGE SCALE GENOMIC DNA]</scope>
    <source>
        <strain evidence="9 10">B-59205</strain>
    </source>
</reference>
<dbReference type="Pfam" id="PF03845">
    <property type="entry name" value="Spore_permease"/>
    <property type="match status" value="1"/>
</dbReference>
<comment type="similarity">
    <text evidence="2">Belongs to the amino acid-polyamine-organocation (APC) superfamily. Spore germination protein (SGP) (TC 2.A.3.9) family.</text>
</comment>
<dbReference type="PANTHER" id="PTHR34975:SF2">
    <property type="entry name" value="SPORE GERMINATION PROTEIN A2"/>
    <property type="match status" value="1"/>
</dbReference>
<dbReference type="NCBIfam" id="TIGR00912">
    <property type="entry name" value="2A0309"/>
    <property type="match status" value="1"/>
</dbReference>
<keyword evidence="5 8" id="KW-0812">Transmembrane</keyword>
<dbReference type="PANTHER" id="PTHR34975">
    <property type="entry name" value="SPORE GERMINATION PROTEIN A2"/>
    <property type="match status" value="1"/>
</dbReference>
<feature type="transmembrane region" description="Helical" evidence="8">
    <location>
        <begin position="219"/>
        <end position="244"/>
    </location>
</feature>
<feature type="transmembrane region" description="Helical" evidence="8">
    <location>
        <begin position="271"/>
        <end position="296"/>
    </location>
</feature>
<keyword evidence="3" id="KW-0813">Transport</keyword>
<feature type="transmembrane region" description="Helical" evidence="8">
    <location>
        <begin position="183"/>
        <end position="207"/>
    </location>
</feature>
<keyword evidence="6 8" id="KW-1133">Transmembrane helix</keyword>
<evidence type="ECO:0000256" key="8">
    <source>
        <dbReference type="SAM" id="Phobius"/>
    </source>
</evidence>
<keyword evidence="7 8" id="KW-0472">Membrane</keyword>
<gene>
    <name evidence="9" type="ORF">P9B03_17575</name>
</gene>
<dbReference type="AlphaFoldDB" id="A0AAW9NRG4"/>
<proteinExistence type="inferred from homology"/>
<dbReference type="InterPro" id="IPR004761">
    <property type="entry name" value="Spore_GerAB"/>
</dbReference>
<dbReference type="GO" id="GO:0009847">
    <property type="term" value="P:spore germination"/>
    <property type="evidence" value="ECO:0007669"/>
    <property type="project" value="InterPro"/>
</dbReference>
<evidence type="ECO:0000256" key="7">
    <source>
        <dbReference type="ARBA" id="ARBA00023136"/>
    </source>
</evidence>